<dbReference type="RefSeq" id="WP_147275182.1">
    <property type="nucleotide sequence ID" value="NZ_QPJY01000002.1"/>
</dbReference>
<proteinExistence type="predicted"/>
<keyword evidence="2" id="KW-1185">Reference proteome</keyword>
<protein>
    <submittedName>
        <fullName evidence="1">Uncharacterized protein</fullName>
    </submittedName>
</protein>
<name>A0A369CDI2_9GAMM</name>
<comment type="caution">
    <text evidence="1">The sequence shown here is derived from an EMBL/GenBank/DDBJ whole genome shotgun (WGS) entry which is preliminary data.</text>
</comment>
<reference evidence="1 2" key="1">
    <citation type="submission" date="2018-07" db="EMBL/GenBank/DDBJ databases">
        <title>Genomic Encyclopedia of Type Strains, Phase IV (KMG-IV): sequencing the most valuable type-strain genomes for metagenomic binning, comparative biology and taxonomic classification.</title>
        <authorList>
            <person name="Goeker M."/>
        </authorList>
    </citation>
    <scope>NUCLEOTIDE SEQUENCE [LARGE SCALE GENOMIC DNA]</scope>
    <source>
        <strain evidence="1 2">DSM 26407</strain>
    </source>
</reference>
<dbReference type="AlphaFoldDB" id="A0A369CDI2"/>
<organism evidence="1 2">
    <name type="scientific">Thioalbus denitrificans</name>
    <dbReference type="NCBI Taxonomy" id="547122"/>
    <lineage>
        <taxon>Bacteria</taxon>
        <taxon>Pseudomonadati</taxon>
        <taxon>Pseudomonadota</taxon>
        <taxon>Gammaproteobacteria</taxon>
        <taxon>Chromatiales</taxon>
        <taxon>Ectothiorhodospiraceae</taxon>
        <taxon>Thioalbus</taxon>
    </lineage>
</organism>
<evidence type="ECO:0000313" key="1">
    <source>
        <dbReference type="EMBL" id="RCX32060.1"/>
    </source>
</evidence>
<gene>
    <name evidence="1" type="ORF">DFQ59_102413</name>
</gene>
<sequence>MKLFIPTDDPARDAAAHTELPVPYHPDHPCLRLYAQTDRIKGIESPVAGNAREVSHGRN</sequence>
<dbReference type="Proteomes" id="UP000252707">
    <property type="component" value="Unassembled WGS sequence"/>
</dbReference>
<evidence type="ECO:0000313" key="2">
    <source>
        <dbReference type="Proteomes" id="UP000252707"/>
    </source>
</evidence>
<accession>A0A369CDI2</accession>
<dbReference type="EMBL" id="QPJY01000002">
    <property type="protein sequence ID" value="RCX32060.1"/>
    <property type="molecule type" value="Genomic_DNA"/>
</dbReference>